<feature type="binding site" evidence="8">
    <location>
        <position position="492"/>
    </location>
    <ligand>
        <name>Zn(2+)</name>
        <dbReference type="ChEBI" id="CHEBI:29105"/>
        <note>catalytic</note>
    </ligand>
</feature>
<feature type="compositionally biased region" description="Low complexity" evidence="9">
    <location>
        <begin position="1206"/>
        <end position="1215"/>
    </location>
</feature>
<dbReference type="Gramene" id="PNW87765">
    <property type="protein sequence ID" value="PNW87765"/>
    <property type="gene ID" value="CHLRE_01g001400v5"/>
</dbReference>
<feature type="compositionally biased region" description="Gly residues" evidence="9">
    <location>
        <begin position="780"/>
        <end position="796"/>
    </location>
</feature>
<evidence type="ECO:0000256" key="6">
    <source>
        <dbReference type="ARBA" id="ARBA00023049"/>
    </source>
</evidence>
<feature type="binding site" evidence="8">
    <location>
        <position position="418"/>
    </location>
    <ligand>
        <name>Zn(2+)</name>
        <dbReference type="ChEBI" id="CHEBI:29105"/>
        <note>catalytic</note>
    </ligand>
</feature>
<feature type="signal peptide" evidence="11">
    <location>
        <begin position="1"/>
        <end position="36"/>
    </location>
</feature>
<feature type="compositionally biased region" description="Low complexity" evidence="9">
    <location>
        <begin position="1155"/>
        <end position="1185"/>
    </location>
</feature>
<feature type="compositionally biased region" description="Pro residues" evidence="9">
    <location>
        <begin position="1106"/>
        <end position="1129"/>
    </location>
</feature>
<feature type="compositionally biased region" description="Acidic residues" evidence="9">
    <location>
        <begin position="173"/>
        <end position="195"/>
    </location>
</feature>
<feature type="binding site" evidence="8">
    <location>
        <position position="414"/>
    </location>
    <ligand>
        <name>Zn(2+)</name>
        <dbReference type="ChEBI" id="CHEBI:29105"/>
        <note>catalytic</note>
    </ligand>
</feature>
<protein>
    <submittedName>
        <fullName evidence="12">Uncharacterized protein</fullName>
    </submittedName>
</protein>
<dbReference type="Pfam" id="PF01457">
    <property type="entry name" value="Peptidase_M8"/>
    <property type="match status" value="1"/>
</dbReference>
<evidence type="ECO:0000313" key="13">
    <source>
        <dbReference type="Proteomes" id="UP000006906"/>
    </source>
</evidence>
<gene>
    <name evidence="12" type="ORF">CHLRE_01g001400v5</name>
</gene>
<dbReference type="GO" id="GO:0046872">
    <property type="term" value="F:metal ion binding"/>
    <property type="evidence" value="ECO:0007669"/>
    <property type="project" value="UniProtKB-KW"/>
</dbReference>
<evidence type="ECO:0000256" key="8">
    <source>
        <dbReference type="PIRSR" id="PIRSR601577-2"/>
    </source>
</evidence>
<dbReference type="OrthoDB" id="527990at2759"/>
<keyword evidence="3 8" id="KW-0479">Metal-binding</keyword>
<dbReference type="Gene3D" id="3.10.170.20">
    <property type="match status" value="1"/>
</dbReference>
<dbReference type="FunFam" id="3.90.132.10:FF:000001">
    <property type="entry name" value="leishmanolysin-like peptidase isoform X2"/>
    <property type="match status" value="1"/>
</dbReference>
<comment type="cofactor">
    <cofactor evidence="8">
        <name>Zn(2+)</name>
        <dbReference type="ChEBI" id="CHEBI:29105"/>
    </cofactor>
    <text evidence="8">Binds 1 zinc ion per subunit.</text>
</comment>
<feature type="region of interest" description="Disordered" evidence="9">
    <location>
        <begin position="1082"/>
        <end position="1138"/>
    </location>
</feature>
<dbReference type="Gene3D" id="3.90.132.10">
    <property type="entry name" value="Leishmanolysin , domain 2"/>
    <property type="match status" value="1"/>
</dbReference>
<dbReference type="AlphaFoldDB" id="A8JD49"/>
<comment type="similarity">
    <text evidence="1">Belongs to the peptidase M8 family.</text>
</comment>
<dbReference type="PANTHER" id="PTHR10942:SF0">
    <property type="entry name" value="LEISHMANOLYSIN-LIKE PEPTIDASE"/>
    <property type="match status" value="1"/>
</dbReference>
<dbReference type="GO" id="GO:0004222">
    <property type="term" value="F:metalloendopeptidase activity"/>
    <property type="evidence" value="ECO:0007669"/>
    <property type="project" value="InterPro"/>
</dbReference>
<dbReference type="PaxDb" id="3055-EDO98178"/>
<dbReference type="RefSeq" id="XP_001700336.1">
    <property type="nucleotide sequence ID" value="XM_001700284.2"/>
</dbReference>
<evidence type="ECO:0000256" key="10">
    <source>
        <dbReference type="SAM" id="Phobius"/>
    </source>
</evidence>
<dbReference type="Proteomes" id="UP000006906">
    <property type="component" value="Chromosome 1"/>
</dbReference>
<accession>A8JD49</accession>
<dbReference type="GO" id="GO:0008233">
    <property type="term" value="F:peptidase activity"/>
    <property type="evidence" value="ECO:0000318"/>
    <property type="project" value="GO_Central"/>
</dbReference>
<keyword evidence="11" id="KW-0732">Signal</keyword>
<evidence type="ECO:0000256" key="11">
    <source>
        <dbReference type="SAM" id="SignalP"/>
    </source>
</evidence>
<dbReference type="HOGENOM" id="CLU_269302_0_0_1"/>
<sequence length="1215" mass="125519">MHRRRGAAAAAAVPHAGAAAGAGPALLLLALLSAAALPRCVSPCGHHVVSGEVRDLVALHLAHQAAHPLSGAWGAALRVGGRQQQQQQQQRVHEGHEEQEEREESEQGLQQQEVVVDVLGRLRHQHEHDHGSHGHDHGHDHHDHKHEHEHEHEEHEDEHDHDHEHEEEHDHDHDDDDDDEEEDEDEEQDAEEEEGSLAIERRRLQQTVPPPAPLRLAVSYQHLEALDAGQQQMLTRVVEAVRRILQKFISVQRPPSGAMLADPYCLSYSSTRGCLSYYPDFVSRRPAPDNLLCGLATVRPEHVVNPANCTRRASLADVLALGSGTSGPASGAGGGASGYGSGCSSYAGTPGEAADMYMYITAVQNSDCDAGAAAWARPCLLDLGNNRPLMGAANICPPALSMLDESSLTAVLAHEMIHALGFTESMFNLTRRPDGSPRPQSEVVASAVIDGRTVSRLITPRVRDAARAHFGCDSLAGAQLENEGSEGSAGSHWEYNLFQGEVMVASTIFAADGSPPALSNLTLSYLEDTGWYVANRSSAGLLAWGAGAGCALPEKSCQQYMAAVPDQRLFCDASNPPTSGDGSPAFRCSDDFKSTGVCRSLNFTGGCGLLLSRNAAQTCTSPDATYDMPDVFGWGTGSNSGRCFPVVYRFKAAAANSIYTFPGTGVDGDVDAACFDTACSADGSRVYVKMFGQSFECPAGQYLNLASLLPSRYRAGRIGPCPPAASLCATQSCPAASCTPGGGDCLNGQCYCRLAFTGPSCSVNLITGQAITNDATGTSPGSGSGTNGTSSGGSGTNGTSSGSSSPPPAAVWTQVVQLSLSLYNPVGDVTARSSALLATIAFWAELPTAAVRLALVAASGNSTSTSSGGGGSSGNSTAGPQLSAGEGNGGATTITQAGQAYDATAASSPPPAHRHSSRHLLDNSTSPSPSPSPAPSPPAPPQSMVVTHLTMPSSRATTILVGRLRDGTQVSQLFSALAAAGFATQPSSLTVATLLTKATTSPPPPPPGGSSGRPGATAAPASASEDKSNSRMVIIIAIAAGAVAAIGIIAALVTIAVVRHRRARRHQQQASQQAAMQQYLAPAAPPAVPPPSKRAARYTYQQEPAPGGPVPPAPPPPYMAHPPQPPPPAGGFSALPTSAPASAGGGAAYYPAVPAPAAWNQTPPRGSAPQPAAAAAGSPSNVPSGYAHYGARAGSPPQQPQPSPPAYGGQYASYR</sequence>
<evidence type="ECO:0000256" key="7">
    <source>
        <dbReference type="PIRSR" id="PIRSR601577-1"/>
    </source>
</evidence>
<evidence type="ECO:0000313" key="12">
    <source>
        <dbReference type="EMBL" id="PNW87765.1"/>
    </source>
</evidence>
<keyword evidence="10" id="KW-1133">Transmembrane helix</keyword>
<keyword evidence="6 8" id="KW-0482">Metalloprotease</keyword>
<evidence type="ECO:0000256" key="2">
    <source>
        <dbReference type="ARBA" id="ARBA00022670"/>
    </source>
</evidence>
<feature type="compositionally biased region" description="Pro residues" evidence="9">
    <location>
        <begin position="928"/>
        <end position="941"/>
    </location>
</feature>
<feature type="region of interest" description="Disordered" evidence="9">
    <location>
        <begin position="1155"/>
        <end position="1215"/>
    </location>
</feature>
<dbReference type="InterPro" id="IPR001577">
    <property type="entry name" value="Peptidase_M8"/>
</dbReference>
<keyword evidence="10" id="KW-0812">Transmembrane</keyword>
<proteinExistence type="inferred from homology"/>
<evidence type="ECO:0000256" key="5">
    <source>
        <dbReference type="ARBA" id="ARBA00022833"/>
    </source>
</evidence>
<feature type="compositionally biased region" description="Low complexity" evidence="9">
    <location>
        <begin position="1013"/>
        <end position="1023"/>
    </location>
</feature>
<dbReference type="InParanoid" id="A8JD49"/>
<keyword evidence="13" id="KW-1185">Reference proteome</keyword>
<keyword evidence="5 8" id="KW-0862">Zinc</keyword>
<feature type="active site" evidence="7">
    <location>
        <position position="415"/>
    </location>
</feature>
<dbReference type="eggNOG" id="KOG2556">
    <property type="taxonomic scope" value="Eukaryota"/>
</dbReference>
<dbReference type="PANTHER" id="PTHR10942">
    <property type="entry name" value="LEISHMANOLYSIN-LIKE PEPTIDASE"/>
    <property type="match status" value="1"/>
</dbReference>
<evidence type="ECO:0000256" key="3">
    <source>
        <dbReference type="ARBA" id="ARBA00022723"/>
    </source>
</evidence>
<feature type="compositionally biased region" description="Low complexity" evidence="9">
    <location>
        <begin position="80"/>
        <end position="90"/>
    </location>
</feature>
<evidence type="ECO:0000256" key="1">
    <source>
        <dbReference type="ARBA" id="ARBA00005860"/>
    </source>
</evidence>
<feature type="chain" id="PRO_5014297499" evidence="11">
    <location>
        <begin position="37"/>
        <end position="1215"/>
    </location>
</feature>
<dbReference type="GO" id="GO:0005737">
    <property type="term" value="C:cytoplasm"/>
    <property type="evidence" value="ECO:0000318"/>
    <property type="project" value="GO_Central"/>
</dbReference>
<dbReference type="EMBL" id="CM008962">
    <property type="protein sequence ID" value="PNW87765.1"/>
    <property type="molecule type" value="Genomic_DNA"/>
</dbReference>
<dbReference type="GeneID" id="5725916"/>
<feature type="region of interest" description="Disordered" evidence="9">
    <location>
        <begin position="125"/>
        <end position="208"/>
    </location>
</feature>
<reference evidence="12 13" key="1">
    <citation type="journal article" date="2007" name="Science">
        <title>The Chlamydomonas genome reveals the evolution of key animal and plant functions.</title>
        <authorList>
            <person name="Merchant S.S."/>
            <person name="Prochnik S.E."/>
            <person name="Vallon O."/>
            <person name="Harris E.H."/>
            <person name="Karpowicz S.J."/>
            <person name="Witman G.B."/>
            <person name="Terry A."/>
            <person name="Salamov A."/>
            <person name="Fritz-Laylin L.K."/>
            <person name="Marechal-Drouard L."/>
            <person name="Marshall W.F."/>
            <person name="Qu L.H."/>
            <person name="Nelson D.R."/>
            <person name="Sanderfoot A.A."/>
            <person name="Spalding M.H."/>
            <person name="Kapitonov V.V."/>
            <person name="Ren Q."/>
            <person name="Ferris P."/>
            <person name="Lindquist E."/>
            <person name="Shapiro H."/>
            <person name="Lucas S.M."/>
            <person name="Grimwood J."/>
            <person name="Schmutz J."/>
            <person name="Cardol P."/>
            <person name="Cerutti H."/>
            <person name="Chanfreau G."/>
            <person name="Chen C.L."/>
            <person name="Cognat V."/>
            <person name="Croft M.T."/>
            <person name="Dent R."/>
            <person name="Dutcher S."/>
            <person name="Fernandez E."/>
            <person name="Fukuzawa H."/>
            <person name="Gonzalez-Ballester D."/>
            <person name="Gonzalez-Halphen D."/>
            <person name="Hallmann A."/>
            <person name="Hanikenne M."/>
            <person name="Hippler M."/>
            <person name="Inwood W."/>
            <person name="Jabbari K."/>
            <person name="Kalanon M."/>
            <person name="Kuras R."/>
            <person name="Lefebvre P.A."/>
            <person name="Lemaire S.D."/>
            <person name="Lobanov A.V."/>
            <person name="Lohr M."/>
            <person name="Manuell A."/>
            <person name="Meier I."/>
            <person name="Mets L."/>
            <person name="Mittag M."/>
            <person name="Mittelmeier T."/>
            <person name="Moroney J.V."/>
            <person name="Moseley J."/>
            <person name="Napoli C."/>
            <person name="Nedelcu A.M."/>
            <person name="Niyogi K."/>
            <person name="Novoselov S.V."/>
            <person name="Paulsen I.T."/>
            <person name="Pazour G."/>
            <person name="Purton S."/>
            <person name="Ral J.P."/>
            <person name="Riano-Pachon D.M."/>
            <person name="Riekhof W."/>
            <person name="Rymarquis L."/>
            <person name="Schroda M."/>
            <person name="Stern D."/>
            <person name="Umen J."/>
            <person name="Willows R."/>
            <person name="Wilson N."/>
            <person name="Zimmer S.L."/>
            <person name="Allmer J."/>
            <person name="Balk J."/>
            <person name="Bisova K."/>
            <person name="Chen C.J."/>
            <person name="Elias M."/>
            <person name="Gendler K."/>
            <person name="Hauser C."/>
            <person name="Lamb M.R."/>
            <person name="Ledford H."/>
            <person name="Long J.C."/>
            <person name="Minagawa J."/>
            <person name="Page M.D."/>
            <person name="Pan J."/>
            <person name="Pootakham W."/>
            <person name="Roje S."/>
            <person name="Rose A."/>
            <person name="Stahlberg E."/>
            <person name="Terauchi A.M."/>
            <person name="Yang P."/>
            <person name="Ball S."/>
            <person name="Bowler C."/>
            <person name="Dieckmann C.L."/>
            <person name="Gladyshev V.N."/>
            <person name="Green P."/>
            <person name="Jorgensen R."/>
            <person name="Mayfield S."/>
            <person name="Mueller-Roeber B."/>
            <person name="Rajamani S."/>
            <person name="Sayre R.T."/>
            <person name="Brokstein P."/>
            <person name="Dubchak I."/>
            <person name="Goodstein D."/>
            <person name="Hornick L."/>
            <person name="Huang Y.W."/>
            <person name="Jhaveri J."/>
            <person name="Luo Y."/>
            <person name="Martinez D."/>
            <person name="Ngau W.C."/>
            <person name="Otillar B."/>
            <person name="Poliakov A."/>
            <person name="Porter A."/>
            <person name="Szajkowski L."/>
            <person name="Werner G."/>
            <person name="Zhou K."/>
            <person name="Grigoriev I.V."/>
            <person name="Rokhsar D.S."/>
            <person name="Grossman A.R."/>
        </authorList>
    </citation>
    <scope>NUCLEOTIDE SEQUENCE [LARGE SCALE GENOMIC DNA]</scope>
    <source>
        <strain evidence="13">CC-503</strain>
    </source>
</reference>
<evidence type="ECO:0000256" key="9">
    <source>
        <dbReference type="SAM" id="MobiDB-lite"/>
    </source>
</evidence>
<dbReference type="GO" id="GO:0007155">
    <property type="term" value="P:cell adhesion"/>
    <property type="evidence" value="ECO:0007669"/>
    <property type="project" value="InterPro"/>
</dbReference>
<feature type="transmembrane region" description="Helical" evidence="10">
    <location>
        <begin position="1032"/>
        <end position="1058"/>
    </location>
</feature>
<dbReference type="OMA" id="AGSHWEY"/>
<feature type="compositionally biased region" description="Basic and acidic residues" evidence="9">
    <location>
        <begin position="126"/>
        <end position="172"/>
    </location>
</feature>
<keyword evidence="4" id="KW-0378">Hydrolase</keyword>
<dbReference type="GO" id="GO:0016020">
    <property type="term" value="C:membrane"/>
    <property type="evidence" value="ECO:0007669"/>
    <property type="project" value="InterPro"/>
</dbReference>
<feature type="compositionally biased region" description="Acidic residues" evidence="9">
    <location>
        <begin position="97"/>
        <end position="106"/>
    </location>
</feature>
<dbReference type="GO" id="GO:0006508">
    <property type="term" value="P:proteolysis"/>
    <property type="evidence" value="ECO:0007669"/>
    <property type="project" value="UniProtKB-KW"/>
</dbReference>
<feature type="region of interest" description="Disordered" evidence="9">
    <location>
        <begin position="774"/>
        <end position="808"/>
    </location>
</feature>
<feature type="compositionally biased region" description="Pro residues" evidence="9">
    <location>
        <begin position="1083"/>
        <end position="1092"/>
    </location>
</feature>
<dbReference type="SUPFAM" id="SSF55486">
    <property type="entry name" value="Metalloproteases ('zincins'), catalytic domain"/>
    <property type="match status" value="1"/>
</dbReference>
<keyword evidence="10" id="KW-0472">Membrane</keyword>
<feature type="region of interest" description="Disordered" evidence="9">
    <location>
        <begin position="997"/>
        <end position="1026"/>
    </location>
</feature>
<evidence type="ECO:0000256" key="4">
    <source>
        <dbReference type="ARBA" id="ARBA00022801"/>
    </source>
</evidence>
<organism evidence="12 13">
    <name type="scientific">Chlamydomonas reinhardtii</name>
    <name type="common">Chlamydomonas smithii</name>
    <dbReference type="NCBI Taxonomy" id="3055"/>
    <lineage>
        <taxon>Eukaryota</taxon>
        <taxon>Viridiplantae</taxon>
        <taxon>Chlorophyta</taxon>
        <taxon>core chlorophytes</taxon>
        <taxon>Chlorophyceae</taxon>
        <taxon>CS clade</taxon>
        <taxon>Chlamydomonadales</taxon>
        <taxon>Chlamydomonadaceae</taxon>
        <taxon>Chlamydomonas</taxon>
    </lineage>
</organism>
<feature type="region of interest" description="Disordered" evidence="9">
    <location>
        <begin position="860"/>
        <end position="945"/>
    </location>
</feature>
<dbReference type="KEGG" id="cre:CHLRE_01g001400v5"/>
<keyword evidence="2" id="KW-0645">Protease</keyword>
<feature type="region of interest" description="Disordered" evidence="9">
    <location>
        <begin position="80"/>
        <end position="111"/>
    </location>
</feature>
<name>A8JD49_CHLRE</name>